<dbReference type="Pfam" id="PF22936">
    <property type="entry name" value="Pol_BBD"/>
    <property type="match status" value="1"/>
</dbReference>
<reference evidence="3 4" key="1">
    <citation type="submission" date="2019-01" db="EMBL/GenBank/DDBJ databases">
        <title>Genome sequencing of the rare red list fungi Fomitopsis rosea.</title>
        <authorList>
            <person name="Buettner E."/>
            <person name="Kellner H."/>
        </authorList>
    </citation>
    <scope>NUCLEOTIDE SEQUENCE [LARGE SCALE GENOMIC DNA]</scope>
    <source>
        <strain evidence="3 4">DSM 105464</strain>
    </source>
</reference>
<dbReference type="InterPro" id="IPR054722">
    <property type="entry name" value="PolX-like_BBD"/>
</dbReference>
<protein>
    <recommendedName>
        <fullName evidence="2">Retrovirus-related Pol polyprotein from transposon TNT 1-94-like beta-barrel domain-containing protein</fullName>
    </recommendedName>
</protein>
<evidence type="ECO:0000256" key="1">
    <source>
        <dbReference type="SAM" id="MobiDB-lite"/>
    </source>
</evidence>
<evidence type="ECO:0000313" key="4">
    <source>
        <dbReference type="Proteomes" id="UP000298390"/>
    </source>
</evidence>
<dbReference type="STRING" id="34475.A0A4Y9YHW0"/>
<feature type="compositionally biased region" description="Low complexity" evidence="1">
    <location>
        <begin position="1"/>
        <end position="10"/>
    </location>
</feature>
<accession>A0A4Y9YHW0</accession>
<proteinExistence type="predicted"/>
<evidence type="ECO:0000313" key="3">
    <source>
        <dbReference type="EMBL" id="TFY62134.1"/>
    </source>
</evidence>
<feature type="region of interest" description="Disordered" evidence="1">
    <location>
        <begin position="1"/>
        <end position="21"/>
    </location>
</feature>
<evidence type="ECO:0000259" key="2">
    <source>
        <dbReference type="Pfam" id="PF22936"/>
    </source>
</evidence>
<comment type="caution">
    <text evidence="3">The sequence shown here is derived from an EMBL/GenBank/DDBJ whole genome shotgun (WGS) entry which is preliminary data.</text>
</comment>
<sequence>MSDAAADSSAMKPPSRPPQPIPIAAISIPSCIYAGDDPLDRIKDNWYDWKANIERQAKMCHIWPYLTGAILRPDPDVDPVSTVNFNTNEQAIIVFLRSNAAKEEQAFMSKYSSVSELWSALCARHEEPKTFAQVLLLMKLFACRYVATERYPVTTVRIQELVDRIFNIGPPTADVLATAAMFNAMGGHLQHLQSQIGTALAFSSAAAPYMAVNIAQRLDFEQQVVDAKSSSFSANSLVAGRPGKGPRVCINPGCPHPNGHTAAQCFAAGGGMAGKRDERLAARKKARRGKGKQTAAVAPVSTTTSSATTACVDQPGRPFKFIVDKNTGKAYFLGVAPSPADSAAAKDTVSLNWAAQTRVPADSAASSAAPDPAVARRLPTVGPGPFLISSAASTHLSPKKADFCELRPITPRGIRDANGSVIYACGVGRVRLHIDRGASLVLDDVLYVPLATVRLVSVSALCNSASRYEVQFDDQGVRITKPDGSLVASGTLTSRRLYSLNDTPCGD</sequence>
<dbReference type="Proteomes" id="UP000298390">
    <property type="component" value="Unassembled WGS sequence"/>
</dbReference>
<feature type="domain" description="Retrovirus-related Pol polyprotein from transposon TNT 1-94-like beta-barrel" evidence="2">
    <location>
        <begin position="387"/>
        <end position="463"/>
    </location>
</feature>
<gene>
    <name evidence="3" type="ORF">EVJ58_g4056</name>
</gene>
<name>A0A4Y9YHW0_9APHY</name>
<organism evidence="3 4">
    <name type="scientific">Rhodofomes roseus</name>
    <dbReference type="NCBI Taxonomy" id="34475"/>
    <lineage>
        <taxon>Eukaryota</taxon>
        <taxon>Fungi</taxon>
        <taxon>Dikarya</taxon>
        <taxon>Basidiomycota</taxon>
        <taxon>Agaricomycotina</taxon>
        <taxon>Agaricomycetes</taxon>
        <taxon>Polyporales</taxon>
        <taxon>Rhodofomes</taxon>
    </lineage>
</organism>
<dbReference type="EMBL" id="SEKV01000179">
    <property type="protein sequence ID" value="TFY62134.1"/>
    <property type="molecule type" value="Genomic_DNA"/>
</dbReference>
<dbReference type="AlphaFoldDB" id="A0A4Y9YHW0"/>